<dbReference type="Proteomes" id="UP000433502">
    <property type="component" value="Segment"/>
</dbReference>
<keyword evidence="2" id="KW-1185">Reference proteome</keyword>
<protein>
    <submittedName>
        <fullName evidence="1">Uncharacterized protein</fullName>
    </submittedName>
</protein>
<proteinExistence type="predicted"/>
<accession>A0A6B9J1Z5</accession>
<sequence>MSQIIMKNWFDGVGSQVSIFAVAECTHDEAMSFCYRMNSSASSSYEDLYFVETDYIECDAAYLKAVADGAEESKKARDEATAAWLKKGKKN</sequence>
<name>A0A6B9J1Z5_9CAUD</name>
<gene>
    <name evidence="1" type="ORF">RL2RES_018</name>
</gene>
<evidence type="ECO:0000313" key="1">
    <source>
        <dbReference type="EMBL" id="QGZ14277.1"/>
    </source>
</evidence>
<evidence type="ECO:0000313" key="2">
    <source>
        <dbReference type="Proteomes" id="UP000433502"/>
    </source>
</evidence>
<dbReference type="EMBL" id="MN549361">
    <property type="protein sequence ID" value="QGZ14277.1"/>
    <property type="molecule type" value="Genomic_DNA"/>
</dbReference>
<organism evidence="1 2">
    <name type="scientific">Rhizobium phage RL2RES</name>
    <dbReference type="NCBI Taxonomy" id="103371"/>
    <lineage>
        <taxon>Viruses</taxon>
        <taxon>Duplodnaviria</taxon>
        <taxon>Heunggongvirae</taxon>
        <taxon>Uroviricota</taxon>
        <taxon>Caudoviricetes</taxon>
        <taxon>Pootjesviridae</taxon>
        <taxon>Innesvirus</taxon>
        <taxon>Innesvirus RL2RES</taxon>
    </lineage>
</organism>
<reference evidence="1 2" key="1">
    <citation type="submission" date="2019-10" db="EMBL/GenBank/DDBJ databases">
        <title>Complete genome sequence of bacteriophage vB_RLeM_RL2RES.</title>
        <authorList>
            <person name="Gunathilake D."/>
            <person name="Bhat S."/>
            <person name="Yost C.K."/>
            <person name="Hynes M.F."/>
        </authorList>
    </citation>
    <scope>NUCLEOTIDE SEQUENCE [LARGE SCALE GENOMIC DNA]</scope>
</reference>